<dbReference type="OrthoDB" id="9785673at2"/>
<reference evidence="6" key="2">
    <citation type="submission" date="2012-02" db="EMBL/GenBank/DDBJ databases">
        <title>Complete sequence of chromosome 2 of Prevotella dentalis DSM 3688.</title>
        <authorList>
            <consortium name="US DOE Joint Genome Institute (JGI-PGF)"/>
            <person name="Lucas S."/>
            <person name="Copeland A."/>
            <person name="Lapidus A."/>
            <person name="Glavina del Rio T."/>
            <person name="Dalin E."/>
            <person name="Tice H."/>
            <person name="Bruce D."/>
            <person name="Goodwin L."/>
            <person name="Pitluck S."/>
            <person name="Peters L."/>
            <person name="Mikhailova N."/>
            <person name="Chertkov O."/>
            <person name="Kyrpides N."/>
            <person name="Mavromatis K."/>
            <person name="Ivanova N."/>
            <person name="Brettin T."/>
            <person name="Detter J.C."/>
            <person name="Han C."/>
            <person name="Larimer F."/>
            <person name="Land M."/>
            <person name="Hauser L."/>
            <person name="Markowitz V."/>
            <person name="Cheng J.-F."/>
            <person name="Hugenholtz P."/>
            <person name="Woyke T."/>
            <person name="Wu D."/>
            <person name="Gronow S."/>
            <person name="Wellnitz S."/>
            <person name="Brambilla E."/>
            <person name="Klenk H.-P."/>
            <person name="Eisen J.A."/>
        </authorList>
    </citation>
    <scope>NUCLEOTIDE SEQUENCE [LARGE SCALE GENOMIC DNA]</scope>
    <source>
        <strain evidence="6">DSM 3688</strain>
    </source>
</reference>
<dbReference type="InterPro" id="IPR053888">
    <property type="entry name" value="MRM3-like_sub_bind"/>
</dbReference>
<keyword evidence="9" id="KW-1185">Reference proteome</keyword>
<dbReference type="STRING" id="908937.Prede_1794"/>
<dbReference type="SUPFAM" id="SSF55315">
    <property type="entry name" value="L30e-like"/>
    <property type="match status" value="1"/>
</dbReference>
<dbReference type="InterPro" id="IPR029064">
    <property type="entry name" value="Ribosomal_eL30-like_sf"/>
</dbReference>
<dbReference type="PANTHER" id="PTHR43191">
    <property type="entry name" value="RRNA METHYLTRANSFERASE 3"/>
    <property type="match status" value="1"/>
</dbReference>
<evidence type="ECO:0000256" key="3">
    <source>
        <dbReference type="ARBA" id="ARBA00022679"/>
    </source>
</evidence>
<dbReference type="GO" id="GO:0006396">
    <property type="term" value="P:RNA processing"/>
    <property type="evidence" value="ECO:0007669"/>
    <property type="project" value="InterPro"/>
</dbReference>
<dbReference type="GO" id="GO:0008173">
    <property type="term" value="F:RNA methyltransferase activity"/>
    <property type="evidence" value="ECO:0007669"/>
    <property type="project" value="InterPro"/>
</dbReference>
<evidence type="ECO:0000259" key="4">
    <source>
        <dbReference type="Pfam" id="PF00588"/>
    </source>
</evidence>
<dbReference type="GO" id="GO:0003723">
    <property type="term" value="F:RNA binding"/>
    <property type="evidence" value="ECO:0007669"/>
    <property type="project" value="InterPro"/>
</dbReference>
<dbReference type="KEGG" id="pdt:Prede_1794"/>
<dbReference type="Proteomes" id="UP000007820">
    <property type="component" value="Unassembled WGS sequence"/>
</dbReference>
<keyword evidence="3 7" id="KW-0808">Transferase</keyword>
<dbReference type="InterPro" id="IPR051259">
    <property type="entry name" value="rRNA_Methyltransferase"/>
</dbReference>
<evidence type="ECO:0000313" key="8">
    <source>
        <dbReference type="Proteomes" id="UP000007820"/>
    </source>
</evidence>
<dbReference type="InterPro" id="IPR001537">
    <property type="entry name" value="SpoU_MeTrfase"/>
</dbReference>
<dbReference type="Gene3D" id="3.40.1280.10">
    <property type="match status" value="1"/>
</dbReference>
<dbReference type="EMBL" id="CP003369">
    <property type="protein sequence ID" value="AGB29090.1"/>
    <property type="molecule type" value="Genomic_DNA"/>
</dbReference>
<dbReference type="SUPFAM" id="SSF75217">
    <property type="entry name" value="alpha/beta knot"/>
    <property type="match status" value="1"/>
</dbReference>
<keyword evidence="2 7" id="KW-0489">Methyltransferase</keyword>
<organism evidence="7 8">
    <name type="scientific">Prevotella dentalis (strain ATCC 49559 / DSM 3688 / JCM 13448 / NCTC 12043 / ES 2772)</name>
    <name type="common">Mitsuokella dentalis</name>
    <dbReference type="NCBI Taxonomy" id="908937"/>
    <lineage>
        <taxon>Bacteria</taxon>
        <taxon>Pseudomonadati</taxon>
        <taxon>Bacteroidota</taxon>
        <taxon>Bacteroidia</taxon>
        <taxon>Bacteroidales</taxon>
        <taxon>Prevotellaceae</taxon>
        <taxon>Prevotella</taxon>
    </lineage>
</organism>
<evidence type="ECO:0000256" key="2">
    <source>
        <dbReference type="ARBA" id="ARBA00022603"/>
    </source>
</evidence>
<dbReference type="PANTHER" id="PTHR43191:SF2">
    <property type="entry name" value="RRNA METHYLTRANSFERASE 3, MITOCHONDRIAL"/>
    <property type="match status" value="1"/>
</dbReference>
<feature type="domain" description="MRM3-like substrate binding" evidence="5">
    <location>
        <begin position="25"/>
        <end position="109"/>
    </location>
</feature>
<name>F9D552_PREDD</name>
<evidence type="ECO:0000313" key="7">
    <source>
        <dbReference type="EMBL" id="EGQ13473.1"/>
    </source>
</evidence>
<sequence length="277" mass="30712">MAQINTGFSPISKLILYLCSMISKARMKFVRALEHKKARRQEGLFVAEGPKVVGDLLTRFCPHMLIATPEWLHDHRHKADAWQGAELCDVTEDELRRTSFLQHPQQVIGVFPMPEPAAETADCPPTHELCLALDGVQDPGNLGTIIRMADWFGIEHIYCSEETADAYNPKAVQATMGSIARVELCYTDLPAFIGRLPTDCPVYGTLLDGTDIYREPLSPTGLIVMGNEGNGISPAVRRLVTRRLLIPNYPPTRETADSLNVAIATALVCGEFRRRCP</sequence>
<accession>F9D552</accession>
<dbReference type="Pfam" id="PF00588">
    <property type="entry name" value="SpoU_methylase"/>
    <property type="match status" value="1"/>
</dbReference>
<dbReference type="Proteomes" id="UP000010862">
    <property type="component" value="Chromosome 2"/>
</dbReference>
<feature type="domain" description="tRNA/rRNA methyltransferase SpoU type" evidence="4">
    <location>
        <begin position="129"/>
        <end position="269"/>
    </location>
</feature>
<gene>
    <name evidence="6" type="ordered locus">Prede_1794</name>
    <name evidence="7" type="ORF">HMPREF9136_1980</name>
</gene>
<evidence type="ECO:0000313" key="6">
    <source>
        <dbReference type="EMBL" id="AGB29090.1"/>
    </source>
</evidence>
<protein>
    <submittedName>
        <fullName evidence="7">TrmH family RNA methyltransferase</fullName>
    </submittedName>
    <submittedName>
        <fullName evidence="6">rRNA methylase</fullName>
    </submittedName>
</protein>
<proteinExistence type="inferred from homology"/>
<dbReference type="InterPro" id="IPR029028">
    <property type="entry name" value="Alpha/beta_knot_MTases"/>
</dbReference>
<dbReference type="Pfam" id="PF22435">
    <property type="entry name" value="MRM3-like_sub_bind"/>
    <property type="match status" value="1"/>
</dbReference>
<dbReference type="HOGENOM" id="CLU_021322_3_2_10"/>
<evidence type="ECO:0000256" key="1">
    <source>
        <dbReference type="ARBA" id="ARBA00007228"/>
    </source>
</evidence>
<dbReference type="EMBL" id="AFPW01000028">
    <property type="protein sequence ID" value="EGQ13473.1"/>
    <property type="molecule type" value="Genomic_DNA"/>
</dbReference>
<comment type="similarity">
    <text evidence="1">Belongs to the class IV-like SAM-binding methyltransferase superfamily. RNA methyltransferase TrmH family.</text>
</comment>
<dbReference type="InterPro" id="IPR029026">
    <property type="entry name" value="tRNA_m1G_MTases_N"/>
</dbReference>
<dbReference type="RefSeq" id="WP_005846657.1">
    <property type="nucleotide sequence ID" value="NC_019968.1"/>
</dbReference>
<dbReference type="CDD" id="cd18109">
    <property type="entry name" value="SpoU-like_RNA-MTase"/>
    <property type="match status" value="1"/>
</dbReference>
<evidence type="ECO:0000259" key="5">
    <source>
        <dbReference type="Pfam" id="PF22435"/>
    </source>
</evidence>
<reference evidence="7 8" key="1">
    <citation type="submission" date="2011-04" db="EMBL/GenBank/DDBJ databases">
        <authorList>
            <person name="Muzny D."/>
            <person name="Qin X."/>
            <person name="Deng J."/>
            <person name="Jiang H."/>
            <person name="Liu Y."/>
            <person name="Qu J."/>
            <person name="Song X.-Z."/>
            <person name="Zhang L."/>
            <person name="Thornton R."/>
            <person name="Coyle M."/>
            <person name="Francisco L."/>
            <person name="Jackson L."/>
            <person name="Javaid M."/>
            <person name="Korchina V."/>
            <person name="Kovar C."/>
            <person name="Mata R."/>
            <person name="Mathew T."/>
            <person name="Ngo R."/>
            <person name="Nguyen L."/>
            <person name="Nguyen N."/>
            <person name="Okwuonu G."/>
            <person name="Ongeri F."/>
            <person name="Pham C."/>
            <person name="Simmons D."/>
            <person name="Wilczek-Boney K."/>
            <person name="Hale W."/>
            <person name="Jakkamsetti A."/>
            <person name="Pham P."/>
            <person name="Ruth R."/>
            <person name="San Lucas F."/>
            <person name="Warren J."/>
            <person name="Zhang J."/>
            <person name="Zhao Z."/>
            <person name="Zhou C."/>
            <person name="Zhu D."/>
            <person name="Lee S."/>
            <person name="Bess C."/>
            <person name="Blankenburg K."/>
            <person name="Forbes L."/>
            <person name="Fu Q."/>
            <person name="Gubbala S."/>
            <person name="Hirani K."/>
            <person name="Jayaseelan J.C."/>
            <person name="Lara F."/>
            <person name="Munidasa M."/>
            <person name="Palculict T."/>
            <person name="Patil S."/>
            <person name="Pu L.-L."/>
            <person name="Saada N."/>
            <person name="Tang L."/>
            <person name="Weissenberger G."/>
            <person name="Zhu Y."/>
            <person name="Hemphill L."/>
            <person name="Shang Y."/>
            <person name="Youmans B."/>
            <person name="Ayvaz T."/>
            <person name="Ross M."/>
            <person name="Santibanez J."/>
            <person name="Aqrawi P."/>
            <person name="Gross S."/>
            <person name="Joshi V."/>
            <person name="Fowler G."/>
            <person name="Nazareth L."/>
            <person name="Reid J."/>
            <person name="Worley K."/>
            <person name="Petrosino J."/>
            <person name="Highlander S."/>
            <person name="Gibbs R."/>
        </authorList>
    </citation>
    <scope>NUCLEOTIDE SEQUENCE [LARGE SCALE GENOMIC DNA]</scope>
    <source>
        <strain evidence="7 8">DSM 3688</strain>
    </source>
</reference>
<dbReference type="AlphaFoldDB" id="F9D552"/>
<dbReference type="eggNOG" id="COG0566">
    <property type="taxonomic scope" value="Bacteria"/>
</dbReference>
<dbReference type="Gene3D" id="3.30.1330.30">
    <property type="match status" value="1"/>
</dbReference>
<evidence type="ECO:0000313" key="9">
    <source>
        <dbReference type="Proteomes" id="UP000010862"/>
    </source>
</evidence>
<dbReference type="PATRIC" id="fig|908937.9.peg.1900"/>
<dbReference type="GO" id="GO:0032259">
    <property type="term" value="P:methylation"/>
    <property type="evidence" value="ECO:0007669"/>
    <property type="project" value="UniProtKB-KW"/>
</dbReference>